<reference evidence="4 5" key="1">
    <citation type="submission" date="2021-06" db="EMBL/GenBank/DDBJ databases">
        <authorList>
            <person name="Sun Q."/>
            <person name="Li D."/>
        </authorList>
    </citation>
    <scope>NUCLEOTIDE SEQUENCE [LARGE SCALE GENOMIC DNA]</scope>
    <source>
        <strain evidence="4 5">MSJ-5</strain>
    </source>
</reference>
<dbReference type="Pfam" id="PF23543">
    <property type="entry name" value="DUF6688_C"/>
    <property type="match status" value="1"/>
</dbReference>
<keyword evidence="5" id="KW-1185">Reference proteome</keyword>
<evidence type="ECO:0000256" key="1">
    <source>
        <dbReference type="SAM" id="Phobius"/>
    </source>
</evidence>
<name>A0ABS6FZV3_9FIRM</name>
<feature type="transmembrane region" description="Helical" evidence="1">
    <location>
        <begin position="180"/>
        <end position="202"/>
    </location>
</feature>
<organism evidence="4 5">
    <name type="scientific">Alkaliphilus flagellatus</name>
    <dbReference type="NCBI Taxonomy" id="2841507"/>
    <lineage>
        <taxon>Bacteria</taxon>
        <taxon>Bacillati</taxon>
        <taxon>Bacillota</taxon>
        <taxon>Clostridia</taxon>
        <taxon>Peptostreptococcales</taxon>
        <taxon>Natronincolaceae</taxon>
        <taxon>Alkaliphilus</taxon>
    </lineage>
</organism>
<keyword evidence="1" id="KW-0812">Transmembrane</keyword>
<dbReference type="InterPro" id="IPR046510">
    <property type="entry name" value="DUF6688_N"/>
</dbReference>
<evidence type="ECO:0000313" key="4">
    <source>
        <dbReference type="EMBL" id="MBU5675484.1"/>
    </source>
</evidence>
<dbReference type="Proteomes" id="UP000779508">
    <property type="component" value="Unassembled WGS sequence"/>
</dbReference>
<feature type="transmembrane region" description="Helical" evidence="1">
    <location>
        <begin position="120"/>
        <end position="145"/>
    </location>
</feature>
<evidence type="ECO:0000259" key="2">
    <source>
        <dbReference type="Pfam" id="PF20394"/>
    </source>
</evidence>
<dbReference type="Pfam" id="PF20394">
    <property type="entry name" value="DUF6688"/>
    <property type="match status" value="1"/>
</dbReference>
<keyword evidence="1" id="KW-1133">Transmembrane helix</keyword>
<evidence type="ECO:0000259" key="3">
    <source>
        <dbReference type="Pfam" id="PF23543"/>
    </source>
</evidence>
<feature type="transmembrane region" description="Helical" evidence="1">
    <location>
        <begin position="14"/>
        <end position="33"/>
    </location>
</feature>
<evidence type="ECO:0000313" key="5">
    <source>
        <dbReference type="Proteomes" id="UP000779508"/>
    </source>
</evidence>
<keyword evidence="1" id="KW-0472">Membrane</keyword>
<sequence>MEFSQSWIKKLKNIDIWTIVCGVIFNIILWSFLEFRDYTEPIQSGADIVDIHSPIQIAHFPTVLIFIVIGYLGYFILREKRTSLSPLMSVLNISFVLIGNLLGFLILIQLSKYLLALDNIYALFDPIIYFTLLPINFTLCSIVLIKSLKQEYIDKEFENRVYNNKILATLNRILLDSRNWTAIALLFTLPILAIIIMILILFGQQPDSIIKAFTETSDWTLSQKISPPPISVDAHYLCTVALRGHREIVKPLRYGIRGGEKIVVNRQLMIANAFEQVIEERIPRIHKYIRYMYDKYGYPLSRIITTKNRADIIYILMKPLEWLFIVFLYAIDQNPETRISSQYLPINQLDFNNKAQHSIHEG</sequence>
<proteinExistence type="predicted"/>
<comment type="caution">
    <text evidence="4">The sequence shown here is derived from an EMBL/GenBank/DDBJ whole genome shotgun (WGS) entry which is preliminary data.</text>
</comment>
<dbReference type="EMBL" id="JAHLQK010000001">
    <property type="protein sequence ID" value="MBU5675484.1"/>
    <property type="molecule type" value="Genomic_DNA"/>
</dbReference>
<feature type="domain" description="DUF6688" evidence="2">
    <location>
        <begin position="6"/>
        <end position="230"/>
    </location>
</feature>
<feature type="transmembrane region" description="Helical" evidence="1">
    <location>
        <begin position="53"/>
        <end position="77"/>
    </location>
</feature>
<feature type="transmembrane region" description="Helical" evidence="1">
    <location>
        <begin position="89"/>
        <end position="108"/>
    </location>
</feature>
<protein>
    <submittedName>
        <fullName evidence="4">Uncharacterized protein</fullName>
    </submittedName>
</protein>
<accession>A0ABS6FZV3</accession>
<gene>
    <name evidence="4" type="ORF">KQI88_03525</name>
</gene>
<dbReference type="InterPro" id="IPR056491">
    <property type="entry name" value="DUF6688_C"/>
</dbReference>
<feature type="domain" description="DUF6688" evidence="3">
    <location>
        <begin position="233"/>
        <end position="344"/>
    </location>
</feature>